<organism evidence="3 4">
    <name type="scientific">Triticum turgidum subsp. durum</name>
    <name type="common">Durum wheat</name>
    <name type="synonym">Triticum durum</name>
    <dbReference type="NCBI Taxonomy" id="4567"/>
    <lineage>
        <taxon>Eukaryota</taxon>
        <taxon>Viridiplantae</taxon>
        <taxon>Streptophyta</taxon>
        <taxon>Embryophyta</taxon>
        <taxon>Tracheophyta</taxon>
        <taxon>Spermatophyta</taxon>
        <taxon>Magnoliopsida</taxon>
        <taxon>Liliopsida</taxon>
        <taxon>Poales</taxon>
        <taxon>Poaceae</taxon>
        <taxon>BOP clade</taxon>
        <taxon>Pooideae</taxon>
        <taxon>Triticodae</taxon>
        <taxon>Triticeae</taxon>
        <taxon>Triticinae</taxon>
        <taxon>Triticum</taxon>
    </lineage>
</organism>
<gene>
    <name evidence="3" type="ORF">TRITD_5Bv1G038950</name>
</gene>
<dbReference type="AlphaFoldDB" id="A0A9R0X1H7"/>
<feature type="compositionally biased region" description="Basic and acidic residues" evidence="1">
    <location>
        <begin position="42"/>
        <end position="51"/>
    </location>
</feature>
<dbReference type="Gramene" id="TRITD5Bv1G038950.8">
    <property type="protein sequence ID" value="TRITD5Bv1G038950.8"/>
    <property type="gene ID" value="TRITD5Bv1G038950"/>
</dbReference>
<evidence type="ECO:0000256" key="1">
    <source>
        <dbReference type="SAM" id="MobiDB-lite"/>
    </source>
</evidence>
<feature type="region of interest" description="Disordered" evidence="1">
    <location>
        <begin position="175"/>
        <end position="318"/>
    </location>
</feature>
<sequence>MISAKEAHHVYVLGKRVEIKDAVARPSLPELERATSFRHHVRESPRVTHSELEDEQPEQYNFGKRRPMPEKHLPSWFFIFRRWLPGFLMEATERYGEKYPLCSVKTDFRSCCRMELDHSALGYPKLSDFMRSLPGICRMRVVPVGNGPATHMVLLPPLSRPKYVPLLEPYSFDHEELPESVSDHHSPRSPLTANITENAPYSTNSPHGDACSESNVQSQHDDECSRSNGESLPDGDSTSNGSLLDEITVSTPKSDLIQSPARKPDLIVSGSPPEKIEQGPLMKPDLVESAPTKKLDLIESSPPPPPPPSKADLVQPAGPARKIQLVESRPSRNSELIEPEPARKLELNQARPTTCFVDLPSKCPLLLCCICLPR</sequence>
<dbReference type="Proteomes" id="UP000324705">
    <property type="component" value="Chromosome 5B"/>
</dbReference>
<evidence type="ECO:0000313" key="3">
    <source>
        <dbReference type="EMBL" id="VAI28219.1"/>
    </source>
</evidence>
<feature type="region of interest" description="Disordered" evidence="1">
    <location>
        <begin position="39"/>
        <end position="65"/>
    </location>
</feature>
<protein>
    <recommendedName>
        <fullName evidence="2">HTH OST-type domain-containing protein</fullName>
    </recommendedName>
</protein>
<keyword evidence="4" id="KW-1185">Reference proteome</keyword>
<reference evidence="3 4" key="1">
    <citation type="submission" date="2017-09" db="EMBL/GenBank/DDBJ databases">
        <authorList>
            <consortium name="International Durum Wheat Genome Sequencing Consortium (IDWGSC)"/>
            <person name="Milanesi L."/>
        </authorList>
    </citation>
    <scope>NUCLEOTIDE SEQUENCE [LARGE SCALE GENOMIC DNA]</scope>
    <source>
        <strain evidence="4">cv. Svevo</strain>
    </source>
</reference>
<dbReference type="PROSITE" id="PS51644">
    <property type="entry name" value="HTH_OST"/>
    <property type="match status" value="1"/>
</dbReference>
<dbReference type="Pfam" id="PF12872">
    <property type="entry name" value="OST-HTH"/>
    <property type="match status" value="1"/>
</dbReference>
<dbReference type="Gene3D" id="3.30.420.610">
    <property type="entry name" value="LOTUS domain-like"/>
    <property type="match status" value="1"/>
</dbReference>
<feature type="compositionally biased region" description="Basic and acidic residues" evidence="1">
    <location>
        <begin position="175"/>
        <end position="186"/>
    </location>
</feature>
<name>A0A9R0X1H7_TRITD</name>
<feature type="compositionally biased region" description="Polar residues" evidence="1">
    <location>
        <begin position="226"/>
        <end position="257"/>
    </location>
</feature>
<evidence type="ECO:0000313" key="4">
    <source>
        <dbReference type="Proteomes" id="UP000324705"/>
    </source>
</evidence>
<accession>A0A9R0X1H7</accession>
<proteinExistence type="predicted"/>
<dbReference type="InterPro" id="IPR025605">
    <property type="entry name" value="OST-HTH/LOTUS_dom"/>
</dbReference>
<dbReference type="EMBL" id="LT934120">
    <property type="protein sequence ID" value="VAI28219.1"/>
    <property type="molecule type" value="Genomic_DNA"/>
</dbReference>
<feature type="domain" description="HTH OST-type" evidence="2">
    <location>
        <begin position="80"/>
        <end position="157"/>
    </location>
</feature>
<evidence type="ECO:0000259" key="2">
    <source>
        <dbReference type="PROSITE" id="PS51644"/>
    </source>
</evidence>
<dbReference type="InterPro" id="IPR041966">
    <property type="entry name" value="LOTUS-like"/>
</dbReference>
<feature type="compositionally biased region" description="Polar residues" evidence="1">
    <location>
        <begin position="189"/>
        <end position="218"/>
    </location>
</feature>
<dbReference type="CDD" id="cd08824">
    <property type="entry name" value="LOTUS"/>
    <property type="match status" value="1"/>
</dbReference>